<protein>
    <recommendedName>
        <fullName evidence="4">Anaphase-promoting complex subunit 1</fullName>
    </recommendedName>
</protein>
<evidence type="ECO:0008006" key="4">
    <source>
        <dbReference type="Google" id="ProtNLM"/>
    </source>
</evidence>
<feature type="compositionally biased region" description="Polar residues" evidence="1">
    <location>
        <begin position="147"/>
        <end position="157"/>
    </location>
</feature>
<feature type="region of interest" description="Disordered" evidence="1">
    <location>
        <begin position="610"/>
        <end position="648"/>
    </location>
</feature>
<feature type="region of interest" description="Disordered" evidence="1">
    <location>
        <begin position="194"/>
        <end position="240"/>
    </location>
</feature>
<proteinExistence type="predicted"/>
<feature type="region of interest" description="Disordered" evidence="1">
    <location>
        <begin position="706"/>
        <end position="731"/>
    </location>
</feature>
<dbReference type="Proteomes" id="UP000818624">
    <property type="component" value="Chromosome 5"/>
</dbReference>
<feature type="region of interest" description="Disordered" evidence="1">
    <location>
        <begin position="1"/>
        <end position="46"/>
    </location>
</feature>
<keyword evidence="3" id="KW-1185">Reference proteome</keyword>
<feature type="region of interest" description="Disordered" evidence="1">
    <location>
        <begin position="120"/>
        <end position="157"/>
    </location>
</feature>
<feature type="compositionally biased region" description="Basic residues" evidence="1">
    <location>
        <begin position="616"/>
        <end position="646"/>
    </location>
</feature>
<feature type="compositionally biased region" description="Basic and acidic residues" evidence="1">
    <location>
        <begin position="194"/>
        <end position="205"/>
    </location>
</feature>
<feature type="compositionally biased region" description="Low complexity" evidence="1">
    <location>
        <begin position="781"/>
        <end position="792"/>
    </location>
</feature>
<name>A0ABY8EXY9_MALFU</name>
<accession>A0ABY8EXY9</accession>
<feature type="compositionally biased region" description="Low complexity" evidence="1">
    <location>
        <begin position="128"/>
        <end position="139"/>
    </location>
</feature>
<gene>
    <name evidence="2" type="ORF">GLX27_004138</name>
</gene>
<evidence type="ECO:0000313" key="3">
    <source>
        <dbReference type="Proteomes" id="UP000818624"/>
    </source>
</evidence>
<feature type="compositionally biased region" description="Basic and acidic residues" evidence="1">
    <location>
        <begin position="793"/>
        <end position="805"/>
    </location>
</feature>
<evidence type="ECO:0000313" key="2">
    <source>
        <dbReference type="EMBL" id="WFD49457.1"/>
    </source>
</evidence>
<feature type="region of interest" description="Disordered" evidence="1">
    <location>
        <begin position="778"/>
        <end position="807"/>
    </location>
</feature>
<organism evidence="2 3">
    <name type="scientific">Malassezia furfur</name>
    <name type="common">Pityriasis versicolor infection agent</name>
    <name type="synonym">Pityrosporum furfur</name>
    <dbReference type="NCBI Taxonomy" id="55194"/>
    <lineage>
        <taxon>Eukaryota</taxon>
        <taxon>Fungi</taxon>
        <taxon>Dikarya</taxon>
        <taxon>Basidiomycota</taxon>
        <taxon>Ustilaginomycotina</taxon>
        <taxon>Malasseziomycetes</taxon>
        <taxon>Malasseziales</taxon>
        <taxon>Malasseziaceae</taxon>
        <taxon>Malassezia</taxon>
    </lineage>
</organism>
<dbReference type="EMBL" id="CP046238">
    <property type="protein sequence ID" value="WFD49457.1"/>
    <property type="molecule type" value="Genomic_DNA"/>
</dbReference>
<sequence>MSAAALQVPLGVPLGPRAGGAPAWDEVRAPTVQRDVPPDDDDEWGRALDADAPPATTCAATYFAPHPASGGAGDVLVLVGFSDGAVHVYSVDVAHDGAARSPPTPSAPPSPLRTDAAPWEHAAKAHPSTAQTSAASSASNHDARSVRSMSEASTSVSMANGRATYEAPAADAEALLEAQYHASDAPQVLAHGGAEARVRAHEHPAHKAPSRPPSFRETHIAPDDASWAEPRSPRGVPEDAPLRVCSAPRLLRSLYTPDAAPVVALDVDDRVDDAWPAQVLVRQASGRVTAWSLPALSFVGSVTLRVMQHVSRGAGAGEHDVQFVFERHATELGSQLLQPVDAFMHLARLPPSHDAAVDVHAVVVLGDAPERAPPLCWAQYAAWPERVFVLCTDAVGRTLRVCAVLDAPSDGAHVRCVCVRLGAAPALLLVSAGEAVQCVSYAIDDLAAFCRGLPTHAARAARSDADHAAQTTSASGARLSLRHLALLLPARSAPHRSGAEHDAAPPTDALLAPSHTHTLLAAPRDGTAERVLALGVVHGACAMVQPSAVHVVALDDAPTAVQQTLALPSRALRMYTLRDAHAWAIVCEVRRRTHPAPPRLRGVGRRARHVPYDRGGRRRGRGRRRAARARGRRTARPRVGRARRRTERACAAAVFRAAPPRAQQGRRGGAHGRQRGARHLHVAAPRAVHRRRAPQRRAAAVGRAAHAAAAGGEPPHRHAARAGRLGGGRPGRVERRDAAARGGVQLVHGARAVHRAAAGRRADVPAVRVCAVRRRGRHLGAARAQRPAPRAALPRERRAARADRRARPRAAACVRRAACAHLVARDARART</sequence>
<reference evidence="2 3" key="1">
    <citation type="journal article" date="2020" name="Elife">
        <title>Loss of centromere function drives karyotype evolution in closely related Malassezia species.</title>
        <authorList>
            <person name="Sankaranarayanan S.R."/>
            <person name="Ianiri G."/>
            <person name="Coelho M.A."/>
            <person name="Reza M.H."/>
            <person name="Thimmappa B.C."/>
            <person name="Ganguly P."/>
            <person name="Vadnala R.N."/>
            <person name="Sun S."/>
            <person name="Siddharthan R."/>
            <person name="Tellgren-Roth C."/>
            <person name="Dawson T.L."/>
            <person name="Heitman J."/>
            <person name="Sanyal K."/>
        </authorList>
    </citation>
    <scope>NUCLEOTIDE SEQUENCE [LARGE SCALE GENOMIC DNA]</scope>
    <source>
        <strain evidence="2">CBS14141</strain>
    </source>
</reference>
<evidence type="ECO:0000256" key="1">
    <source>
        <dbReference type="SAM" id="MobiDB-lite"/>
    </source>
</evidence>